<dbReference type="EMBL" id="QUSK01000021">
    <property type="protein sequence ID" value="RGD74845.1"/>
    <property type="molecule type" value="Genomic_DNA"/>
</dbReference>
<comment type="caution">
    <text evidence="1">The sequence shown here is derived from an EMBL/GenBank/DDBJ whole genome shotgun (WGS) entry which is preliminary data.</text>
</comment>
<evidence type="ECO:0000313" key="1">
    <source>
        <dbReference type="EMBL" id="RGD74845.1"/>
    </source>
</evidence>
<protein>
    <submittedName>
        <fullName evidence="1">Uncharacterized protein</fullName>
    </submittedName>
</protein>
<dbReference type="RefSeq" id="WP_117446789.1">
    <property type="nucleotide sequence ID" value="NZ_JBFBOW010000001.1"/>
</dbReference>
<proteinExistence type="predicted"/>
<dbReference type="AlphaFoldDB" id="A0A3E3E0M1"/>
<dbReference type="Proteomes" id="UP000260721">
    <property type="component" value="Unassembled WGS sequence"/>
</dbReference>
<name>A0A3E3E0M1_9FIRM</name>
<sequence length="88" mass="10663">MKAINLESGKEYEVYLPDKYTNQVMTADYWTEIDGKTLLLVEINEPVQEGHEYHCYRIENKIYQGIWTNSHDELVQMYRETREQLRLF</sequence>
<evidence type="ECO:0000313" key="2">
    <source>
        <dbReference type="Proteomes" id="UP000260721"/>
    </source>
</evidence>
<accession>A0A3E3E0M1</accession>
<reference evidence="1 2" key="1">
    <citation type="submission" date="2018-08" db="EMBL/GenBank/DDBJ databases">
        <title>A genome reference for cultivated species of the human gut microbiota.</title>
        <authorList>
            <person name="Zou Y."/>
            <person name="Xue W."/>
            <person name="Luo G."/>
        </authorList>
    </citation>
    <scope>NUCLEOTIDE SEQUENCE [LARGE SCALE GENOMIC DNA]</scope>
    <source>
        <strain evidence="1 2">TF08-11</strain>
    </source>
</reference>
<organism evidence="1 2">
    <name type="scientific">Faecalicoccus pleomorphus</name>
    <dbReference type="NCBI Taxonomy" id="1323"/>
    <lineage>
        <taxon>Bacteria</taxon>
        <taxon>Bacillati</taxon>
        <taxon>Bacillota</taxon>
        <taxon>Erysipelotrichia</taxon>
        <taxon>Erysipelotrichales</taxon>
        <taxon>Erysipelotrichaceae</taxon>
        <taxon>Faecalicoccus</taxon>
    </lineage>
</organism>
<gene>
    <name evidence="1" type="ORF">DXC78_09410</name>
</gene>